<dbReference type="Proteomes" id="UP000625316">
    <property type="component" value="Unassembled WGS sequence"/>
</dbReference>
<comment type="caution">
    <text evidence="1">The sequence shown here is derived from an EMBL/GenBank/DDBJ whole genome shotgun (WGS) entry which is preliminary data.</text>
</comment>
<name>A0A928Z5M3_9CYAN</name>
<reference evidence="1" key="1">
    <citation type="submission" date="2020-10" db="EMBL/GenBank/DDBJ databases">
        <authorList>
            <person name="Castelo-Branco R."/>
            <person name="Eusebio N."/>
            <person name="Adriana R."/>
            <person name="Vieira A."/>
            <person name="Brugerolle De Fraissinette N."/>
            <person name="Rezende De Castro R."/>
            <person name="Schneider M.P."/>
            <person name="Vasconcelos V."/>
            <person name="Leao P.N."/>
        </authorList>
    </citation>
    <scope>NUCLEOTIDE SEQUENCE</scope>
    <source>
        <strain evidence="1">LEGE 11480</strain>
    </source>
</reference>
<gene>
    <name evidence="1" type="ORF">IQ266_17970</name>
</gene>
<protein>
    <submittedName>
        <fullName evidence="1">Uncharacterized protein</fullName>
    </submittedName>
</protein>
<dbReference type="EMBL" id="JADEXQ010000070">
    <property type="protein sequence ID" value="MBE9031623.1"/>
    <property type="molecule type" value="Genomic_DNA"/>
</dbReference>
<evidence type="ECO:0000313" key="2">
    <source>
        <dbReference type="Proteomes" id="UP000625316"/>
    </source>
</evidence>
<sequence length="180" mass="20424">MNTEELLKAILDEMRSPHRSPVTLGFGHPPKPRYIYANRQYSDCLWYFWNGAKSEHEPIAHQALTGLIEKLEIETKEFRGKPDPKVNLSIRADRPYIIQAGFDTLFAKGLLYTLSRLPAEAFRQPVTIAVEPGETEQVLFCRIYNPSTGKSVYAPYPDEVDWVAVSQRAIDKIQTAQATG</sequence>
<organism evidence="1 2">
    <name type="scientific">Romeriopsis navalis LEGE 11480</name>
    <dbReference type="NCBI Taxonomy" id="2777977"/>
    <lineage>
        <taxon>Bacteria</taxon>
        <taxon>Bacillati</taxon>
        <taxon>Cyanobacteriota</taxon>
        <taxon>Cyanophyceae</taxon>
        <taxon>Leptolyngbyales</taxon>
        <taxon>Leptolyngbyaceae</taxon>
        <taxon>Romeriopsis</taxon>
        <taxon>Romeriopsis navalis</taxon>
    </lineage>
</organism>
<evidence type="ECO:0000313" key="1">
    <source>
        <dbReference type="EMBL" id="MBE9031623.1"/>
    </source>
</evidence>
<proteinExistence type="predicted"/>
<accession>A0A928Z5M3</accession>
<dbReference type="AlphaFoldDB" id="A0A928Z5M3"/>
<dbReference type="RefSeq" id="WP_264326451.1">
    <property type="nucleotide sequence ID" value="NZ_JADEXQ010000070.1"/>
</dbReference>
<keyword evidence="2" id="KW-1185">Reference proteome</keyword>